<comment type="catalytic activity">
    <reaction evidence="1 9 10">
        <text>[protein]-peptidylproline (omega=180) = [protein]-peptidylproline (omega=0)</text>
        <dbReference type="Rhea" id="RHEA:16237"/>
        <dbReference type="Rhea" id="RHEA-COMP:10747"/>
        <dbReference type="Rhea" id="RHEA-COMP:10748"/>
        <dbReference type="ChEBI" id="CHEBI:83833"/>
        <dbReference type="ChEBI" id="CHEBI:83834"/>
        <dbReference type="EC" id="5.2.1.8"/>
    </reaction>
</comment>
<dbReference type="Proteomes" id="UP001209229">
    <property type="component" value="Unassembled WGS sequence"/>
</dbReference>
<proteinExistence type="inferred from homology"/>
<dbReference type="GO" id="GO:0005737">
    <property type="term" value="C:cytoplasm"/>
    <property type="evidence" value="ECO:0007669"/>
    <property type="project" value="UniProtKB-SubCell"/>
</dbReference>
<comment type="function">
    <text evidence="8">Also involved in hydrogenase metallocenter assembly, probably by participating in the nickel insertion step. This function in hydrogenase biosynthesis requires chaperone activity and the presence of the metal-binding domain, but not PPIase activity.</text>
</comment>
<dbReference type="SUPFAM" id="SSF54534">
    <property type="entry name" value="FKBP-like"/>
    <property type="match status" value="1"/>
</dbReference>
<comment type="caution">
    <text evidence="12">The sequence shown here is derived from an EMBL/GenBank/DDBJ whole genome shotgun (WGS) entry which is preliminary data.</text>
</comment>
<evidence type="ECO:0000313" key="12">
    <source>
        <dbReference type="EMBL" id="MCW3785392.1"/>
    </source>
</evidence>
<dbReference type="Gene3D" id="2.40.10.330">
    <property type="match status" value="1"/>
</dbReference>
<dbReference type="Pfam" id="PF00254">
    <property type="entry name" value="FKBP_C"/>
    <property type="match status" value="1"/>
</dbReference>
<evidence type="ECO:0000259" key="11">
    <source>
        <dbReference type="PROSITE" id="PS50059"/>
    </source>
</evidence>
<dbReference type="GO" id="GO:0042026">
    <property type="term" value="P:protein refolding"/>
    <property type="evidence" value="ECO:0007669"/>
    <property type="project" value="UniProtKB-ARBA"/>
</dbReference>
<accession>A0AAE3M1B0</accession>
<dbReference type="PANTHER" id="PTHR47861:SF3">
    <property type="entry name" value="FKBP-TYPE PEPTIDYL-PROLYL CIS-TRANS ISOMERASE SLYD"/>
    <property type="match status" value="1"/>
</dbReference>
<dbReference type="InterPro" id="IPR046357">
    <property type="entry name" value="PPIase_dom_sf"/>
</dbReference>
<evidence type="ECO:0000256" key="8">
    <source>
        <dbReference type="ARBA" id="ARBA00037071"/>
    </source>
</evidence>
<evidence type="ECO:0000256" key="7">
    <source>
        <dbReference type="ARBA" id="ARBA00023235"/>
    </source>
</evidence>
<gene>
    <name evidence="12" type="ORF">OM075_02880</name>
</gene>
<dbReference type="InterPro" id="IPR048261">
    <property type="entry name" value="SlpA/SlyD-like_ins_sf"/>
</dbReference>
<evidence type="ECO:0000313" key="13">
    <source>
        <dbReference type="Proteomes" id="UP001209229"/>
    </source>
</evidence>
<name>A0AAE3M1B0_9BACT</name>
<dbReference type="InterPro" id="IPR001179">
    <property type="entry name" value="PPIase_FKBP_dom"/>
</dbReference>
<dbReference type="RefSeq" id="WP_301188964.1">
    <property type="nucleotide sequence ID" value="NZ_JAPDPJ010000003.1"/>
</dbReference>
<keyword evidence="13" id="KW-1185">Reference proteome</keyword>
<evidence type="ECO:0000256" key="5">
    <source>
        <dbReference type="ARBA" id="ARBA00023110"/>
    </source>
</evidence>
<dbReference type="EC" id="5.2.1.8" evidence="10"/>
<evidence type="ECO:0000256" key="6">
    <source>
        <dbReference type="ARBA" id="ARBA00023186"/>
    </source>
</evidence>
<evidence type="ECO:0000256" key="4">
    <source>
        <dbReference type="ARBA" id="ARBA00022490"/>
    </source>
</evidence>
<keyword evidence="7 9" id="KW-0413">Isomerase</keyword>
<evidence type="ECO:0000256" key="1">
    <source>
        <dbReference type="ARBA" id="ARBA00000971"/>
    </source>
</evidence>
<evidence type="ECO:0000256" key="3">
    <source>
        <dbReference type="ARBA" id="ARBA00006577"/>
    </source>
</evidence>
<dbReference type="Gene3D" id="3.10.50.40">
    <property type="match status" value="1"/>
</dbReference>
<keyword evidence="4" id="KW-0963">Cytoplasm</keyword>
<evidence type="ECO:0000256" key="2">
    <source>
        <dbReference type="ARBA" id="ARBA00004496"/>
    </source>
</evidence>
<dbReference type="PROSITE" id="PS50059">
    <property type="entry name" value="FKBP_PPIASE"/>
    <property type="match status" value="1"/>
</dbReference>
<comment type="similarity">
    <text evidence="3 10">Belongs to the FKBP-type PPIase family.</text>
</comment>
<reference evidence="12" key="1">
    <citation type="submission" date="2022-10" db="EMBL/GenBank/DDBJ databases">
        <authorList>
            <person name="Yu W.X."/>
        </authorList>
    </citation>
    <scope>NUCLEOTIDE SEQUENCE</scope>
    <source>
        <strain evidence="12">AAT</strain>
    </source>
</reference>
<keyword evidence="6" id="KW-0143">Chaperone</keyword>
<dbReference type="EMBL" id="JAPDPJ010000003">
    <property type="protein sequence ID" value="MCW3785392.1"/>
    <property type="molecule type" value="Genomic_DNA"/>
</dbReference>
<organism evidence="12 13">
    <name type="scientific">Plebeiibacterium sediminum</name>
    <dbReference type="NCBI Taxonomy" id="2992112"/>
    <lineage>
        <taxon>Bacteria</taxon>
        <taxon>Pseudomonadati</taxon>
        <taxon>Bacteroidota</taxon>
        <taxon>Bacteroidia</taxon>
        <taxon>Marinilabiliales</taxon>
        <taxon>Marinilabiliaceae</taxon>
        <taxon>Plebeiibacterium</taxon>
    </lineage>
</organism>
<evidence type="ECO:0000256" key="10">
    <source>
        <dbReference type="RuleBase" id="RU003915"/>
    </source>
</evidence>
<dbReference type="AlphaFoldDB" id="A0AAE3M1B0"/>
<evidence type="ECO:0000256" key="9">
    <source>
        <dbReference type="PROSITE-ProRule" id="PRU00277"/>
    </source>
</evidence>
<dbReference type="PANTHER" id="PTHR47861">
    <property type="entry name" value="FKBP-TYPE PEPTIDYL-PROLYL CIS-TRANS ISOMERASE SLYD"/>
    <property type="match status" value="1"/>
</dbReference>
<comment type="subcellular location">
    <subcellularLocation>
        <location evidence="2">Cytoplasm</location>
    </subcellularLocation>
</comment>
<sequence>MEISRNKMVTLSYVLRLNGFEGEVVEETTEDKPLEFIFGTGRMLQMFEDKLEGLKVGEEFKFELKADEAYGQINEEAKVSIPRNIFEVDGKMDEDLIKVGNMVPMQDAQGNRLNGIVLEITDETVKMDFNHPLAGDDLFFSGSINEVREATDEEIMAVVGGGCGSGCGCGSGEQTGCESGACGSDGSGSGGCGCS</sequence>
<protein>
    <recommendedName>
        <fullName evidence="10">Peptidyl-prolyl cis-trans isomerase</fullName>
        <ecNumber evidence="10">5.2.1.8</ecNumber>
    </recommendedName>
</protein>
<keyword evidence="5 9" id="KW-0697">Rotamase</keyword>
<feature type="domain" description="PPIase FKBP-type" evidence="11">
    <location>
        <begin position="6"/>
        <end position="84"/>
    </location>
</feature>
<dbReference type="GO" id="GO:0003755">
    <property type="term" value="F:peptidyl-prolyl cis-trans isomerase activity"/>
    <property type="evidence" value="ECO:0007669"/>
    <property type="project" value="UniProtKB-UniRule"/>
</dbReference>